<feature type="non-terminal residue" evidence="6">
    <location>
        <position position="458"/>
    </location>
</feature>
<keyword evidence="6" id="KW-0560">Oxidoreductase</keyword>
<organism evidence="6 7">
    <name type="scientific">Leptolyngbya foveolarum</name>
    <dbReference type="NCBI Taxonomy" id="47253"/>
    <lineage>
        <taxon>Bacteria</taxon>
        <taxon>Bacillati</taxon>
        <taxon>Cyanobacteriota</taxon>
        <taxon>Cyanophyceae</taxon>
        <taxon>Leptolyngbyales</taxon>
        <taxon>Leptolyngbyaceae</taxon>
        <taxon>Leptolyngbya group</taxon>
        <taxon>Leptolyngbya</taxon>
    </lineage>
</organism>
<dbReference type="InterPro" id="IPR004294">
    <property type="entry name" value="Carotenoid_Oase"/>
</dbReference>
<keyword evidence="3 4" id="KW-0408">Iron</keyword>
<evidence type="ECO:0000256" key="2">
    <source>
        <dbReference type="ARBA" id="ARBA00022723"/>
    </source>
</evidence>
<dbReference type="PANTHER" id="PTHR10543">
    <property type="entry name" value="BETA-CAROTENE DIOXYGENASE"/>
    <property type="match status" value="1"/>
</dbReference>
<comment type="caution">
    <text evidence="6">The sequence shown here is derived from an EMBL/GenBank/DDBJ whole genome shotgun (WGS) entry which is preliminary data.</text>
</comment>
<proteinExistence type="inferred from homology"/>
<dbReference type="AlphaFoldDB" id="A0A2W4UYE2"/>
<feature type="binding site" evidence="4">
    <location>
        <position position="227"/>
    </location>
    <ligand>
        <name>Fe cation</name>
        <dbReference type="ChEBI" id="CHEBI:24875"/>
        <note>catalytic</note>
    </ligand>
</feature>
<evidence type="ECO:0000313" key="6">
    <source>
        <dbReference type="EMBL" id="PZO21869.1"/>
    </source>
</evidence>
<reference evidence="6 7" key="2">
    <citation type="submission" date="2018-06" db="EMBL/GenBank/DDBJ databases">
        <title>Metagenomic assembly of (sub)arctic Cyanobacteria and their associated microbiome from non-axenic cultures.</title>
        <authorList>
            <person name="Baurain D."/>
        </authorList>
    </citation>
    <scope>NUCLEOTIDE SEQUENCE [LARGE SCALE GENOMIC DNA]</scope>
    <source>
        <strain evidence="6">ULC129bin1</strain>
    </source>
</reference>
<dbReference type="GO" id="GO:0010436">
    <property type="term" value="F:carotenoid dioxygenase activity"/>
    <property type="evidence" value="ECO:0007669"/>
    <property type="project" value="TreeGrafter"/>
</dbReference>
<sequence length="458" mass="50730">MTVSSDTSSQRQPRSPDSVAWGKCDEGATFKQAQKTAWAGAFRSQLQEFDYEITEIEGEIPDGLKGSTLFRNGPGRFERGQQRVAHYLDGDGYLAKIAISPREGSANAPTGKAYFSSRFVRTAEHEQEAAADGFQFRTTFGNAKAGGPLASLLELYLKNPANTHVVPWGGKLLALYEAGFPYRIDPQTLETLGMEDLDGNLSESPLPTSRFDGLKRRSQGQQAMTAHPHVDGLRDRLVSWTWGMQASVSKPNTLLIELCEYDNRWNLVSQCGYKMPGAAVNPHDFALTQNYYVFFENALRFDVTPFLLGIKSPADCLKLIAKPTKVHLIPRPDGEKSDESPLVLETAQWFSIHQACAYEREDGCVVVYSSGWPATEGGFLTSWGGYAPDFDAIAPTFLWQTILNPAQKTVSHHITPGMEDCCISHPHTNPNRESLSTRYLYRACLTSQREAASRLSIS</sequence>
<feature type="region of interest" description="Disordered" evidence="5">
    <location>
        <begin position="1"/>
        <end position="22"/>
    </location>
</feature>
<comment type="similarity">
    <text evidence="1">Belongs to the carotenoid oxygenase family.</text>
</comment>
<reference evidence="7" key="1">
    <citation type="submission" date="2018-04" db="EMBL/GenBank/DDBJ databases">
        <authorList>
            <person name="Cornet L."/>
        </authorList>
    </citation>
    <scope>NUCLEOTIDE SEQUENCE [LARGE SCALE GENOMIC DNA]</scope>
</reference>
<name>A0A2W4UYE2_9CYAN</name>
<feature type="binding site" evidence="4">
    <location>
        <position position="353"/>
    </location>
    <ligand>
        <name>Fe cation</name>
        <dbReference type="ChEBI" id="CHEBI:24875"/>
        <note>catalytic</note>
    </ligand>
</feature>
<evidence type="ECO:0000256" key="4">
    <source>
        <dbReference type="PIRSR" id="PIRSR604294-1"/>
    </source>
</evidence>
<protein>
    <submittedName>
        <fullName evidence="6">Lignostilbene-alpha,beta-dioxygenase</fullName>
    </submittedName>
</protein>
<feature type="compositionally biased region" description="Polar residues" evidence="5">
    <location>
        <begin position="1"/>
        <end position="15"/>
    </location>
</feature>
<dbReference type="GO" id="GO:0046872">
    <property type="term" value="F:metal ion binding"/>
    <property type="evidence" value="ECO:0007669"/>
    <property type="project" value="UniProtKB-KW"/>
</dbReference>
<dbReference type="PANTHER" id="PTHR10543:SF138">
    <property type="entry name" value="CAROTENOID OXYGENASE"/>
    <property type="match status" value="1"/>
</dbReference>
<evidence type="ECO:0000256" key="3">
    <source>
        <dbReference type="ARBA" id="ARBA00023004"/>
    </source>
</evidence>
<accession>A0A2W4UYE2</accession>
<evidence type="ECO:0000256" key="5">
    <source>
        <dbReference type="SAM" id="MobiDB-lite"/>
    </source>
</evidence>
<dbReference type="EMBL" id="QBMC01000016">
    <property type="protein sequence ID" value="PZO21869.1"/>
    <property type="molecule type" value="Genomic_DNA"/>
</dbReference>
<dbReference type="GO" id="GO:0016121">
    <property type="term" value="P:carotene catabolic process"/>
    <property type="evidence" value="ECO:0007669"/>
    <property type="project" value="TreeGrafter"/>
</dbReference>
<keyword evidence="6" id="KW-0223">Dioxygenase</keyword>
<comment type="cofactor">
    <cofactor evidence="4">
        <name>Fe(2+)</name>
        <dbReference type="ChEBI" id="CHEBI:29033"/>
    </cofactor>
    <text evidence="4">Binds 1 Fe(2+) ion per subunit.</text>
</comment>
<dbReference type="Pfam" id="PF03055">
    <property type="entry name" value="RPE65"/>
    <property type="match status" value="1"/>
</dbReference>
<evidence type="ECO:0000313" key="7">
    <source>
        <dbReference type="Proteomes" id="UP000249354"/>
    </source>
</evidence>
<feature type="binding site" evidence="4">
    <location>
        <position position="283"/>
    </location>
    <ligand>
        <name>Fe cation</name>
        <dbReference type="ChEBI" id="CHEBI:24875"/>
        <note>catalytic</note>
    </ligand>
</feature>
<keyword evidence="2 4" id="KW-0479">Metal-binding</keyword>
<dbReference type="Proteomes" id="UP000249354">
    <property type="component" value="Unassembled WGS sequence"/>
</dbReference>
<evidence type="ECO:0000256" key="1">
    <source>
        <dbReference type="ARBA" id="ARBA00006787"/>
    </source>
</evidence>
<gene>
    <name evidence="6" type="ORF">DCF25_04170</name>
</gene>